<dbReference type="Gramene" id="TRITD7Bv1G187580.2">
    <property type="protein sequence ID" value="TRITD7Bv1G187580.2"/>
    <property type="gene ID" value="TRITD7Bv1G187580"/>
</dbReference>
<dbReference type="PANTHER" id="PTHR11926:SF1392">
    <property type="entry name" value="GLYCOSYLTRANSFERASE"/>
    <property type="match status" value="1"/>
</dbReference>
<protein>
    <recommendedName>
        <fullName evidence="6">Glycosyltransferase</fullName>
    </recommendedName>
</protein>
<dbReference type="Proteomes" id="UP000324705">
    <property type="component" value="Chromosome 7B"/>
</dbReference>
<dbReference type="PANTHER" id="PTHR11926">
    <property type="entry name" value="GLUCOSYL/GLUCURONOSYL TRANSFERASES"/>
    <property type="match status" value="1"/>
</dbReference>
<comment type="similarity">
    <text evidence="1 3">Belongs to the UDP-glycosyltransferase family.</text>
</comment>
<dbReference type="GO" id="GO:0080043">
    <property type="term" value="F:quercetin 3-O-glucosyltransferase activity"/>
    <property type="evidence" value="ECO:0007669"/>
    <property type="project" value="TreeGrafter"/>
</dbReference>
<sequence length="201" mass="22232">MAWLDGHGDRSVVYVSLGSLAVISHEQFTEFLAGLVATGYAFLWVLRPDMVKTTSSVLREAVKEAGSKARVVEWAPQRGVLRHRAVGCFLTHGGWNSTLEAAAEGVPMVCWPFFADQQINSRFVGAVWRTGLDMKDLCDRAIVEGKVREAMESGELRGRAHAMAQQLKLDVAVGGSSSCDLERLVGFIRELRREPMMMYLS</sequence>
<dbReference type="CDD" id="cd03784">
    <property type="entry name" value="GT1_Gtf-like"/>
    <property type="match status" value="1"/>
</dbReference>
<evidence type="ECO:0000313" key="4">
    <source>
        <dbReference type="EMBL" id="VAI91573.1"/>
    </source>
</evidence>
<dbReference type="AlphaFoldDB" id="A0A9R1A9S7"/>
<dbReference type="PROSITE" id="PS00375">
    <property type="entry name" value="UDPGT"/>
    <property type="match status" value="1"/>
</dbReference>
<keyword evidence="5" id="KW-1185">Reference proteome</keyword>
<gene>
    <name evidence="4" type="ORF">TRITD_7Bv1G187580</name>
</gene>
<dbReference type="Pfam" id="PF00201">
    <property type="entry name" value="UDPGT"/>
    <property type="match status" value="1"/>
</dbReference>
<dbReference type="SUPFAM" id="SSF53756">
    <property type="entry name" value="UDP-Glycosyltransferase/glycogen phosphorylase"/>
    <property type="match status" value="1"/>
</dbReference>
<reference evidence="4 5" key="1">
    <citation type="submission" date="2017-09" db="EMBL/GenBank/DDBJ databases">
        <authorList>
            <consortium name="International Durum Wheat Genome Sequencing Consortium (IDWGSC)"/>
            <person name="Milanesi L."/>
        </authorList>
    </citation>
    <scope>NUCLEOTIDE SEQUENCE [LARGE SCALE GENOMIC DNA]</scope>
    <source>
        <strain evidence="5">cv. Svevo</strain>
    </source>
</reference>
<dbReference type="Gene3D" id="3.40.50.2000">
    <property type="entry name" value="Glycogen Phosphorylase B"/>
    <property type="match status" value="2"/>
</dbReference>
<dbReference type="EMBL" id="LT934124">
    <property type="protein sequence ID" value="VAI91573.1"/>
    <property type="molecule type" value="Genomic_DNA"/>
</dbReference>
<organism evidence="4 5">
    <name type="scientific">Triticum turgidum subsp. durum</name>
    <name type="common">Durum wheat</name>
    <name type="synonym">Triticum durum</name>
    <dbReference type="NCBI Taxonomy" id="4567"/>
    <lineage>
        <taxon>Eukaryota</taxon>
        <taxon>Viridiplantae</taxon>
        <taxon>Streptophyta</taxon>
        <taxon>Embryophyta</taxon>
        <taxon>Tracheophyta</taxon>
        <taxon>Spermatophyta</taxon>
        <taxon>Magnoliopsida</taxon>
        <taxon>Liliopsida</taxon>
        <taxon>Poales</taxon>
        <taxon>Poaceae</taxon>
        <taxon>BOP clade</taxon>
        <taxon>Pooideae</taxon>
        <taxon>Triticodae</taxon>
        <taxon>Triticeae</taxon>
        <taxon>Triticinae</taxon>
        <taxon>Triticum</taxon>
    </lineage>
</organism>
<keyword evidence="3" id="KW-0328">Glycosyltransferase</keyword>
<name>A0A9R1A9S7_TRITD</name>
<dbReference type="GO" id="GO:0080044">
    <property type="term" value="F:quercetin 7-O-glucosyltransferase activity"/>
    <property type="evidence" value="ECO:0007669"/>
    <property type="project" value="TreeGrafter"/>
</dbReference>
<evidence type="ECO:0000256" key="1">
    <source>
        <dbReference type="ARBA" id="ARBA00009995"/>
    </source>
</evidence>
<proteinExistence type="inferred from homology"/>
<dbReference type="InterPro" id="IPR035595">
    <property type="entry name" value="UDP_glycos_trans_CS"/>
</dbReference>
<evidence type="ECO:0000256" key="2">
    <source>
        <dbReference type="ARBA" id="ARBA00022679"/>
    </source>
</evidence>
<evidence type="ECO:0000256" key="3">
    <source>
        <dbReference type="RuleBase" id="RU003718"/>
    </source>
</evidence>
<dbReference type="InterPro" id="IPR002213">
    <property type="entry name" value="UDP_glucos_trans"/>
</dbReference>
<dbReference type="FunFam" id="3.40.50.2000:FF:000128">
    <property type="entry name" value="Glycosyltransferase"/>
    <property type="match status" value="1"/>
</dbReference>
<evidence type="ECO:0008006" key="6">
    <source>
        <dbReference type="Google" id="ProtNLM"/>
    </source>
</evidence>
<evidence type="ECO:0000313" key="5">
    <source>
        <dbReference type="Proteomes" id="UP000324705"/>
    </source>
</evidence>
<dbReference type="OMA" id="CKSEEGH"/>
<accession>A0A9R1A9S7</accession>
<keyword evidence="2 3" id="KW-0808">Transferase</keyword>